<dbReference type="AlphaFoldDB" id="A0AAV3RSK8"/>
<dbReference type="Proteomes" id="UP001454036">
    <property type="component" value="Unassembled WGS sequence"/>
</dbReference>
<evidence type="ECO:0000313" key="2">
    <source>
        <dbReference type="Proteomes" id="UP001454036"/>
    </source>
</evidence>
<gene>
    <name evidence="1" type="ORF">LIER_42367</name>
</gene>
<accession>A0AAV3RSK8</accession>
<comment type="caution">
    <text evidence="1">The sequence shown here is derived from an EMBL/GenBank/DDBJ whole genome shotgun (WGS) entry which is preliminary data.</text>
</comment>
<organism evidence="1 2">
    <name type="scientific">Lithospermum erythrorhizon</name>
    <name type="common">Purple gromwell</name>
    <name type="synonym">Lithospermum officinale var. erythrorhizon</name>
    <dbReference type="NCBI Taxonomy" id="34254"/>
    <lineage>
        <taxon>Eukaryota</taxon>
        <taxon>Viridiplantae</taxon>
        <taxon>Streptophyta</taxon>
        <taxon>Embryophyta</taxon>
        <taxon>Tracheophyta</taxon>
        <taxon>Spermatophyta</taxon>
        <taxon>Magnoliopsida</taxon>
        <taxon>eudicotyledons</taxon>
        <taxon>Gunneridae</taxon>
        <taxon>Pentapetalae</taxon>
        <taxon>asterids</taxon>
        <taxon>lamiids</taxon>
        <taxon>Boraginales</taxon>
        <taxon>Boraginaceae</taxon>
        <taxon>Boraginoideae</taxon>
        <taxon>Lithospermeae</taxon>
        <taxon>Lithospermum</taxon>
    </lineage>
</organism>
<evidence type="ECO:0000313" key="1">
    <source>
        <dbReference type="EMBL" id="GAA0183257.1"/>
    </source>
</evidence>
<name>A0AAV3RSK8_LITER</name>
<sequence length="137" mass="15529">MVRVGARFYALSETRSVLRSCSVTWKATCPDREQPFFYDDHQVQSPPNRALFVSLRTGRISHRIGSEFMVEPYNPYRFARQFGYTSTVVGLSSSVREIVDLPTGLKFLRTGILSRARQTVTFPGNTSPQTPPTSYKT</sequence>
<reference evidence="1 2" key="1">
    <citation type="submission" date="2024-01" db="EMBL/GenBank/DDBJ databases">
        <title>The complete chloroplast genome sequence of Lithospermum erythrorhizon: insights into the phylogenetic relationship among Boraginaceae species and the maternal lineages of purple gromwells.</title>
        <authorList>
            <person name="Okada T."/>
            <person name="Watanabe K."/>
        </authorList>
    </citation>
    <scope>NUCLEOTIDE SEQUENCE [LARGE SCALE GENOMIC DNA]</scope>
</reference>
<keyword evidence="2" id="KW-1185">Reference proteome</keyword>
<dbReference type="EMBL" id="BAABME010029144">
    <property type="protein sequence ID" value="GAA0183257.1"/>
    <property type="molecule type" value="Genomic_DNA"/>
</dbReference>
<protein>
    <submittedName>
        <fullName evidence="1">Uncharacterized protein</fullName>
    </submittedName>
</protein>
<proteinExistence type="predicted"/>